<reference evidence="1 2" key="1">
    <citation type="submission" date="2019-07" db="EMBL/GenBank/DDBJ databases">
        <title>Sphingomonas AE3 Genome sequencing and assembly.</title>
        <authorList>
            <person name="Kim H."/>
        </authorList>
    </citation>
    <scope>NUCLEOTIDE SEQUENCE [LARGE SCALE GENOMIC DNA]</scope>
    <source>
        <strain evidence="1 2">AE3</strain>
    </source>
</reference>
<keyword evidence="1" id="KW-0808">Transferase</keyword>
<keyword evidence="2" id="KW-1185">Reference proteome</keyword>
<dbReference type="KEGG" id="sxa:FMM02_11025"/>
<name>A0A516IUA4_9SPHN</name>
<dbReference type="RefSeq" id="WP_147494887.1">
    <property type="nucleotide sequence ID" value="NZ_CP041659.1"/>
</dbReference>
<dbReference type="GO" id="GO:0016740">
    <property type="term" value="F:transferase activity"/>
    <property type="evidence" value="ECO:0007669"/>
    <property type="project" value="UniProtKB-KW"/>
</dbReference>
<gene>
    <name evidence="1" type="ORF">FMM02_11025</name>
</gene>
<dbReference type="AlphaFoldDB" id="A0A516IUA4"/>
<evidence type="ECO:0000313" key="2">
    <source>
        <dbReference type="Proteomes" id="UP000321857"/>
    </source>
</evidence>
<dbReference type="OrthoDB" id="1224817at2"/>
<dbReference type="EMBL" id="CP041659">
    <property type="protein sequence ID" value="QDP20439.1"/>
    <property type="molecule type" value="Genomic_DNA"/>
</dbReference>
<organism evidence="1 2">
    <name type="scientific">Sphingomonas xanthus</name>
    <dbReference type="NCBI Taxonomy" id="2594473"/>
    <lineage>
        <taxon>Bacteria</taxon>
        <taxon>Pseudomonadati</taxon>
        <taxon>Pseudomonadota</taxon>
        <taxon>Alphaproteobacteria</taxon>
        <taxon>Sphingomonadales</taxon>
        <taxon>Sphingomonadaceae</taxon>
        <taxon>Sphingomonas</taxon>
    </lineage>
</organism>
<accession>A0A516IUA4</accession>
<sequence length="392" mass="44217">MNNMLSITESREKFDYISVNFVDMSMHNGPAVNEIEFNRWLLSSFSKSLLLSPVAVSELHGLKQVALGRCTLRRPIRFILTQIEVAKAIARLARRDGAIYYRHSRLSVLPILLKWLRPDLRLLATRLNGTRSADAAIEKGIKARLSGLVELADWALRKHIARTAEWVDTTTPQMAANLASVAGRKVEYVPNGVNCAQFKPIPAKLRSEFRAEHGIPQDAIIVGYAGGFPTQRGALQALEIVQHREDAYAIVIGKLTTDEELRLKHPRVLCFGKVPYNHVSQLIGQFDVGLSFDVPERVALIGNSQQKLRQYLACGVVTITASTDLPLREDPILGCDLFVGELSIIEAYDRVVRLLEPRHRRHRYEFARSNLSPSRIFGRRHEKIESREATDR</sequence>
<dbReference type="Proteomes" id="UP000321857">
    <property type="component" value="Chromosome"/>
</dbReference>
<dbReference type="Gene3D" id="3.40.50.2000">
    <property type="entry name" value="Glycogen Phosphorylase B"/>
    <property type="match status" value="2"/>
</dbReference>
<proteinExistence type="predicted"/>
<protein>
    <submittedName>
        <fullName evidence="1">Glycosyltransferase family 4 protein</fullName>
    </submittedName>
</protein>
<dbReference type="SUPFAM" id="SSF53756">
    <property type="entry name" value="UDP-Glycosyltransferase/glycogen phosphorylase"/>
    <property type="match status" value="1"/>
</dbReference>
<evidence type="ECO:0000313" key="1">
    <source>
        <dbReference type="EMBL" id="QDP20439.1"/>
    </source>
</evidence>